<dbReference type="InterPro" id="IPR049561">
    <property type="entry name" value="NSUN5_7_fdxn-like"/>
</dbReference>
<comment type="similarity">
    <text evidence="5">Belongs to the class I-like SAM-binding methyltransferase superfamily. RsmB/NOP family.</text>
</comment>
<sequence>MLLELFVLALVRSLVFCVRRLPCRTDVPATMLESQYRSEPLLHPGPLSSPLHHGHLFPAQSEPILHNRCASPDDAAVAYHHLIAAADALEAIVAEGALVGISPTCLRSLRAGAGQLSRTDAKARDDEKVLGIVYGTMKYLHYIDIVLVKTQFLVYYPAFLSCLGLVKVVIYLHLQHHFDATRWLRFVPSAIPSRQAETIASLDESVKLHSVKLGAALARLRIEKRAVGETVRDQVEALLPFEIRIRESVSVGMHKCVRVNLLRTTPSEVSDMLRNAGFHVDLSQPPSLHETQAILSDPDFDDLLVVPASIFNDLKSHDIMTSGLLIFQDKASAYAPRQLVSLLPTHTGLSIMDARAGCGTRVAHIAALTRDKHHILAFESRTVRTATLRSRLDAQGIKNVEVMHDDFMSANTKDPRYEHVTAVICEPACSGSAIVDKLGYMLQEEEFPADRYSTKDLVALKRQQYLTLRKASQFPNVRHIVYVTRATRRDENQGVVDEFLDMGGGQWTAVPVLPHMQPGEMFLEHLPSQSGNGIFIACFSKCVLPLSHDIHPDSVDADNTVPPAADVHSSFDSLDVPIKKRRSRATKQTERTSIARTARLSRTQLRASVERLSTTKEVSLPSLANSKRPSHVTKKLVSNDETVQDRDAEGRGQETTNRFEDDFDFIILGSSLKHFFAPRNDALGVIATRRAAMRWSYPVPNPVPWK</sequence>
<proteinExistence type="inferred from homology"/>
<dbReference type="Pfam" id="PF21148">
    <property type="entry name" value="NSUN5_fdxn-like"/>
    <property type="match status" value="1"/>
</dbReference>
<dbReference type="PROSITE" id="PS51686">
    <property type="entry name" value="SAM_MT_RSMB_NOP"/>
    <property type="match status" value="1"/>
</dbReference>
<comment type="caution">
    <text evidence="5">Lacks conserved residue(s) required for the propagation of feature annotation.</text>
</comment>
<feature type="binding site" evidence="5">
    <location>
        <position position="406"/>
    </location>
    <ligand>
        <name>S-adenosyl-L-methionine</name>
        <dbReference type="ChEBI" id="CHEBI:59789"/>
    </ligand>
</feature>
<evidence type="ECO:0000256" key="4">
    <source>
        <dbReference type="ARBA" id="ARBA00022884"/>
    </source>
</evidence>
<dbReference type="SUPFAM" id="SSF53335">
    <property type="entry name" value="S-adenosyl-L-methionine-dependent methyltransferases"/>
    <property type="match status" value="1"/>
</dbReference>
<dbReference type="Pfam" id="PF01189">
    <property type="entry name" value="Methyltr_RsmB-F"/>
    <property type="match status" value="1"/>
</dbReference>
<evidence type="ECO:0000313" key="8">
    <source>
        <dbReference type="EMBL" id="TPX54563.1"/>
    </source>
</evidence>
<dbReference type="Proteomes" id="UP000317494">
    <property type="component" value="Unassembled WGS sequence"/>
</dbReference>
<keyword evidence="6" id="KW-0732">Signal</keyword>
<keyword evidence="2 5" id="KW-0808">Transferase</keyword>
<keyword evidence="4 5" id="KW-0694">RNA-binding</keyword>
<accession>A0A507DS67</accession>
<dbReference type="STRING" id="286115.A0A507DS67"/>
<keyword evidence="9" id="KW-1185">Reference proteome</keyword>
<dbReference type="VEuPathDB" id="FungiDB:SeMB42_g00244"/>
<feature type="signal peptide" evidence="6">
    <location>
        <begin position="1"/>
        <end position="17"/>
    </location>
</feature>
<evidence type="ECO:0000256" key="2">
    <source>
        <dbReference type="ARBA" id="ARBA00022679"/>
    </source>
</evidence>
<feature type="chain" id="PRO_5021394687" description="SAM-dependent MTase RsmB/NOP-type domain-containing protein" evidence="6">
    <location>
        <begin position="18"/>
        <end position="706"/>
    </location>
</feature>
<feature type="domain" description="SAM-dependent MTase RsmB/NOP-type" evidence="7">
    <location>
        <begin position="245"/>
        <end position="542"/>
    </location>
</feature>
<evidence type="ECO:0000256" key="5">
    <source>
        <dbReference type="PROSITE-ProRule" id="PRU01023"/>
    </source>
</evidence>
<dbReference type="PANTHER" id="PTHR14663">
    <property type="entry name" value="METHYLTRANSFERASE NSUN7-RELATED"/>
    <property type="match status" value="1"/>
</dbReference>
<evidence type="ECO:0000256" key="6">
    <source>
        <dbReference type="SAM" id="SignalP"/>
    </source>
</evidence>
<gene>
    <name evidence="8" type="ORF">SeMB42_g00244</name>
</gene>
<dbReference type="Gene3D" id="3.40.50.150">
    <property type="entry name" value="Vaccinia Virus protein VP39"/>
    <property type="match status" value="1"/>
</dbReference>
<dbReference type="AlphaFoldDB" id="A0A507DS67"/>
<protein>
    <recommendedName>
        <fullName evidence="7">SAM-dependent MTase RsmB/NOP-type domain-containing protein</fullName>
    </recommendedName>
</protein>
<dbReference type="Gene3D" id="3.30.70.1170">
    <property type="entry name" value="Sun protein, domain 3"/>
    <property type="match status" value="1"/>
</dbReference>
<evidence type="ECO:0000259" key="7">
    <source>
        <dbReference type="PROSITE" id="PS51686"/>
    </source>
</evidence>
<evidence type="ECO:0000313" key="9">
    <source>
        <dbReference type="Proteomes" id="UP000317494"/>
    </source>
</evidence>
<comment type="caution">
    <text evidence="8">The sequence shown here is derived from an EMBL/GenBank/DDBJ whole genome shotgun (WGS) entry which is preliminary data.</text>
</comment>
<dbReference type="InterPro" id="IPR029063">
    <property type="entry name" value="SAM-dependent_MTases_sf"/>
</dbReference>
<dbReference type="InterPro" id="IPR049560">
    <property type="entry name" value="MeTrfase_RsmB-F_NOP2_cat"/>
</dbReference>
<evidence type="ECO:0000256" key="1">
    <source>
        <dbReference type="ARBA" id="ARBA00022603"/>
    </source>
</evidence>
<dbReference type="GO" id="GO:0003723">
    <property type="term" value="F:RNA binding"/>
    <property type="evidence" value="ECO:0007669"/>
    <property type="project" value="UniProtKB-UniRule"/>
</dbReference>
<dbReference type="EMBL" id="QEAN01000004">
    <property type="protein sequence ID" value="TPX54563.1"/>
    <property type="molecule type" value="Genomic_DNA"/>
</dbReference>
<feature type="binding site" evidence="5">
    <location>
        <position position="379"/>
    </location>
    <ligand>
        <name>S-adenosyl-L-methionine</name>
        <dbReference type="ChEBI" id="CHEBI:59789"/>
    </ligand>
</feature>
<dbReference type="GO" id="GO:0032259">
    <property type="term" value="P:methylation"/>
    <property type="evidence" value="ECO:0007669"/>
    <property type="project" value="UniProtKB-KW"/>
</dbReference>
<keyword evidence="1 5" id="KW-0489">Methyltransferase</keyword>
<dbReference type="PANTHER" id="PTHR14663:SF2">
    <property type="entry name" value="METHYLTRANSFERASE NSUN7-RELATED"/>
    <property type="match status" value="1"/>
</dbReference>
<reference evidence="8 9" key="1">
    <citation type="journal article" date="2019" name="Sci. Rep.">
        <title>Comparative genomics of chytrid fungi reveal insights into the obligate biotrophic and pathogenic lifestyle of Synchytrium endobioticum.</title>
        <authorList>
            <person name="van de Vossenberg B.T.L.H."/>
            <person name="Warris S."/>
            <person name="Nguyen H.D.T."/>
            <person name="van Gent-Pelzer M.P.E."/>
            <person name="Joly D.L."/>
            <person name="van de Geest H.C."/>
            <person name="Bonants P.J.M."/>
            <person name="Smith D.S."/>
            <person name="Levesque C.A."/>
            <person name="van der Lee T.A.J."/>
        </authorList>
    </citation>
    <scope>NUCLEOTIDE SEQUENCE [LARGE SCALE GENOMIC DNA]</scope>
    <source>
        <strain evidence="8 9">MB42</strain>
    </source>
</reference>
<keyword evidence="3 5" id="KW-0949">S-adenosyl-L-methionine</keyword>
<dbReference type="InterPro" id="IPR001678">
    <property type="entry name" value="MeTrfase_RsmB-F_NOP2_dom"/>
</dbReference>
<name>A0A507DS67_9FUNG</name>
<organism evidence="8 9">
    <name type="scientific">Synchytrium endobioticum</name>
    <dbReference type="NCBI Taxonomy" id="286115"/>
    <lineage>
        <taxon>Eukaryota</taxon>
        <taxon>Fungi</taxon>
        <taxon>Fungi incertae sedis</taxon>
        <taxon>Chytridiomycota</taxon>
        <taxon>Chytridiomycota incertae sedis</taxon>
        <taxon>Chytridiomycetes</taxon>
        <taxon>Synchytriales</taxon>
        <taxon>Synchytriaceae</taxon>
        <taxon>Synchytrium</taxon>
    </lineage>
</organism>
<dbReference type="InterPro" id="IPR042620">
    <property type="entry name" value="NSUN7"/>
</dbReference>
<evidence type="ECO:0000256" key="3">
    <source>
        <dbReference type="ARBA" id="ARBA00022691"/>
    </source>
</evidence>
<dbReference type="GO" id="GO:0008168">
    <property type="term" value="F:methyltransferase activity"/>
    <property type="evidence" value="ECO:0007669"/>
    <property type="project" value="UniProtKB-KW"/>
</dbReference>